<feature type="transmembrane region" description="Helical" evidence="9">
    <location>
        <begin position="233"/>
        <end position="250"/>
    </location>
</feature>
<dbReference type="PROSITE" id="PS50929">
    <property type="entry name" value="ABC_TM1F"/>
    <property type="match status" value="1"/>
</dbReference>
<keyword evidence="7 9" id="KW-1133">Transmembrane helix</keyword>
<dbReference type="EMBL" id="CP073910">
    <property type="protein sequence ID" value="QUT04237.1"/>
    <property type="molecule type" value="Genomic_DNA"/>
</dbReference>
<evidence type="ECO:0000256" key="3">
    <source>
        <dbReference type="ARBA" id="ARBA00022475"/>
    </source>
</evidence>
<organism evidence="12 13">
    <name type="scientific">Sphingobium phenoxybenzoativorans</name>
    <dbReference type="NCBI Taxonomy" id="1592790"/>
    <lineage>
        <taxon>Bacteria</taxon>
        <taxon>Pseudomonadati</taxon>
        <taxon>Pseudomonadota</taxon>
        <taxon>Alphaproteobacteria</taxon>
        <taxon>Sphingomonadales</taxon>
        <taxon>Sphingomonadaceae</taxon>
        <taxon>Sphingobium</taxon>
    </lineage>
</organism>
<dbReference type="Pfam" id="PF00664">
    <property type="entry name" value="ABC_membrane"/>
    <property type="match status" value="1"/>
</dbReference>
<feature type="transmembrane region" description="Helical" evidence="9">
    <location>
        <begin position="302"/>
        <end position="329"/>
    </location>
</feature>
<dbReference type="KEGG" id="spph:KFK14_14195"/>
<dbReference type="InterPro" id="IPR011527">
    <property type="entry name" value="ABC1_TM_dom"/>
</dbReference>
<evidence type="ECO:0000259" key="11">
    <source>
        <dbReference type="PROSITE" id="PS50929"/>
    </source>
</evidence>
<sequence>MQVSQQEAGVSLVGRIGTKLSRVSYGRRAHKAAEAAQAWGGAVYPLPFVIALERLSARCGKPASRDMLVAALPAANGDMDPKFAPLAMARADIDARWDSRSLATMEKHELPALALVEGGAVLIVDVKADGALVMADAEGDKMIPAAVLQPVIAAEILVCGHVDPANGLGMEEERSFVRRNPRLWLVGVFLSERKRLGQLLLAAALLNLCGLAIPLYMRAIYDRVVPNLAIESLWALSAGVVLVLLFEFTFKHVRGSYVDAIGVRVGQAIQHRAMTSFLHGRTGKSENTVGGLMTALRDVEALALLVPQAIVTFLVDVPYFFAYVALIMLIGGWTVAGPVVGAAALVMVGFVASYALKLSSKRASKLMQARNNLVVDVTEGLTTIKANQAEGRFLRQWDIVSDHIGMSSQSARKWNELPGSMAGLIVQMVTVMVVVIGVFQIKDNVMTTGAMIAVTMLTGRAMVPVSSAISMISKGYQSLSQFAGLSKLLAMEPERDISDPSIKRRAIKGDIRLQNVAFNYAEGAAPSLKDLSVSFQPGEKIALIGKSGSGKSTLLQLLAGMIEPQAGAMTVDGHAASQYAAAHLRQSIVYSAQDAALFDTSIWENILLGLEEPEEAVVERAIMASGLDGFVSRSVEGYGRKVGPRGSKLSGGQRQSVILARALVRDPNVLLLDEPTASMDIASEQSVIQGLREAARDKTLIVATHRMALLDLVDRVIWLDEGKIVADRPRAEIIAMMRNQQSGVRAA</sequence>
<evidence type="ECO:0000256" key="8">
    <source>
        <dbReference type="ARBA" id="ARBA00023136"/>
    </source>
</evidence>
<evidence type="ECO:0000313" key="12">
    <source>
        <dbReference type="EMBL" id="QUT04237.1"/>
    </source>
</evidence>
<dbReference type="SUPFAM" id="SSF90123">
    <property type="entry name" value="ABC transporter transmembrane region"/>
    <property type="match status" value="1"/>
</dbReference>
<keyword evidence="4 9" id="KW-0812">Transmembrane</keyword>
<feature type="domain" description="ABC transmembrane type-1" evidence="11">
    <location>
        <begin position="199"/>
        <end position="477"/>
    </location>
</feature>
<dbReference type="InterPro" id="IPR027417">
    <property type="entry name" value="P-loop_NTPase"/>
</dbReference>
<dbReference type="GO" id="GO:0015421">
    <property type="term" value="F:ABC-type oligopeptide transporter activity"/>
    <property type="evidence" value="ECO:0007669"/>
    <property type="project" value="TreeGrafter"/>
</dbReference>
<feature type="transmembrane region" description="Helical" evidence="9">
    <location>
        <begin position="335"/>
        <end position="356"/>
    </location>
</feature>
<evidence type="ECO:0000256" key="9">
    <source>
        <dbReference type="SAM" id="Phobius"/>
    </source>
</evidence>
<protein>
    <submittedName>
        <fullName evidence="12">ATP-binding cassette domain-containing protein</fullName>
    </submittedName>
</protein>
<evidence type="ECO:0000256" key="7">
    <source>
        <dbReference type="ARBA" id="ARBA00022989"/>
    </source>
</evidence>
<dbReference type="Gene3D" id="3.40.50.300">
    <property type="entry name" value="P-loop containing nucleotide triphosphate hydrolases"/>
    <property type="match status" value="1"/>
</dbReference>
<dbReference type="InterPro" id="IPR003593">
    <property type="entry name" value="AAA+_ATPase"/>
</dbReference>
<keyword evidence="2" id="KW-0813">Transport</keyword>
<dbReference type="Gene3D" id="1.20.1560.10">
    <property type="entry name" value="ABC transporter type 1, transmembrane domain"/>
    <property type="match status" value="1"/>
</dbReference>
<evidence type="ECO:0000256" key="2">
    <source>
        <dbReference type="ARBA" id="ARBA00022448"/>
    </source>
</evidence>
<dbReference type="PANTHER" id="PTHR43394">
    <property type="entry name" value="ATP-DEPENDENT PERMEASE MDL1, MITOCHONDRIAL"/>
    <property type="match status" value="1"/>
</dbReference>
<dbReference type="PANTHER" id="PTHR43394:SF1">
    <property type="entry name" value="ATP-BINDING CASSETTE SUB-FAMILY B MEMBER 10, MITOCHONDRIAL"/>
    <property type="match status" value="1"/>
</dbReference>
<dbReference type="FunFam" id="3.40.50.300:FF:000299">
    <property type="entry name" value="ABC transporter ATP-binding protein/permease"/>
    <property type="match status" value="1"/>
</dbReference>
<proteinExistence type="predicted"/>
<feature type="transmembrane region" description="Helical" evidence="9">
    <location>
        <begin position="421"/>
        <end position="439"/>
    </location>
</feature>
<name>A0A975K675_9SPHN</name>
<feature type="transmembrane region" description="Helical" evidence="9">
    <location>
        <begin position="199"/>
        <end position="221"/>
    </location>
</feature>
<keyword evidence="6 12" id="KW-0067">ATP-binding</keyword>
<evidence type="ECO:0000256" key="1">
    <source>
        <dbReference type="ARBA" id="ARBA00004651"/>
    </source>
</evidence>
<keyword evidence="8 9" id="KW-0472">Membrane</keyword>
<keyword evidence="13" id="KW-1185">Reference proteome</keyword>
<dbReference type="InterPro" id="IPR039421">
    <property type="entry name" value="Type_1_exporter"/>
</dbReference>
<comment type="subcellular location">
    <subcellularLocation>
        <location evidence="1">Cell membrane</location>
        <topology evidence="1">Multi-pass membrane protein</topology>
    </subcellularLocation>
</comment>
<dbReference type="Proteomes" id="UP000681425">
    <property type="component" value="Chromosome"/>
</dbReference>
<dbReference type="AlphaFoldDB" id="A0A975K675"/>
<evidence type="ECO:0000259" key="10">
    <source>
        <dbReference type="PROSITE" id="PS50893"/>
    </source>
</evidence>
<keyword evidence="5" id="KW-0547">Nucleotide-binding</keyword>
<dbReference type="GO" id="GO:0005886">
    <property type="term" value="C:plasma membrane"/>
    <property type="evidence" value="ECO:0007669"/>
    <property type="project" value="UniProtKB-SubCell"/>
</dbReference>
<dbReference type="GO" id="GO:0016887">
    <property type="term" value="F:ATP hydrolysis activity"/>
    <property type="evidence" value="ECO:0007669"/>
    <property type="project" value="InterPro"/>
</dbReference>
<dbReference type="SMART" id="SM00382">
    <property type="entry name" value="AAA"/>
    <property type="match status" value="1"/>
</dbReference>
<evidence type="ECO:0000256" key="4">
    <source>
        <dbReference type="ARBA" id="ARBA00022692"/>
    </source>
</evidence>
<dbReference type="PROSITE" id="PS50893">
    <property type="entry name" value="ABC_TRANSPORTER_2"/>
    <property type="match status" value="1"/>
</dbReference>
<evidence type="ECO:0000256" key="6">
    <source>
        <dbReference type="ARBA" id="ARBA00022840"/>
    </source>
</evidence>
<dbReference type="InterPro" id="IPR003439">
    <property type="entry name" value="ABC_transporter-like_ATP-bd"/>
</dbReference>
<dbReference type="InterPro" id="IPR036640">
    <property type="entry name" value="ABC1_TM_sf"/>
</dbReference>
<dbReference type="Gene3D" id="3.90.70.10">
    <property type="entry name" value="Cysteine proteinases"/>
    <property type="match status" value="1"/>
</dbReference>
<dbReference type="GO" id="GO:0005524">
    <property type="term" value="F:ATP binding"/>
    <property type="evidence" value="ECO:0007669"/>
    <property type="project" value="UniProtKB-KW"/>
</dbReference>
<accession>A0A975K675</accession>
<evidence type="ECO:0000313" key="13">
    <source>
        <dbReference type="Proteomes" id="UP000681425"/>
    </source>
</evidence>
<dbReference type="RefSeq" id="WP_212608090.1">
    <property type="nucleotide sequence ID" value="NZ_CP073910.1"/>
</dbReference>
<evidence type="ECO:0000256" key="5">
    <source>
        <dbReference type="ARBA" id="ARBA00022741"/>
    </source>
</evidence>
<gene>
    <name evidence="12" type="ORF">KFK14_14195</name>
</gene>
<reference evidence="12" key="1">
    <citation type="submission" date="2021-04" db="EMBL/GenBank/DDBJ databases">
        <title>Isolation of p-tert-butylphenol degrading bacteria Sphingobium phenoxybenzoativorans Tas13 from active sludge.</title>
        <authorList>
            <person name="Li Y."/>
        </authorList>
    </citation>
    <scope>NUCLEOTIDE SEQUENCE</scope>
    <source>
        <strain evidence="12">Tas13</strain>
    </source>
</reference>
<dbReference type="Pfam" id="PF00005">
    <property type="entry name" value="ABC_tran"/>
    <property type="match status" value="1"/>
</dbReference>
<keyword evidence="3" id="KW-1003">Cell membrane</keyword>
<feature type="domain" description="ABC transporter" evidence="10">
    <location>
        <begin position="511"/>
        <end position="746"/>
    </location>
</feature>
<dbReference type="SUPFAM" id="SSF52540">
    <property type="entry name" value="P-loop containing nucleoside triphosphate hydrolases"/>
    <property type="match status" value="1"/>
</dbReference>